<dbReference type="GO" id="GO:0008270">
    <property type="term" value="F:zinc ion binding"/>
    <property type="evidence" value="ECO:0007669"/>
    <property type="project" value="InterPro"/>
</dbReference>
<reference evidence="2 3" key="1">
    <citation type="journal article" date="2003" name="PLoS Biol.">
        <title>The genome sequence of Caenorhabditis briggsae: a platform for comparative genomics.</title>
        <authorList>
            <person name="Stein L.D."/>
            <person name="Bao Z."/>
            <person name="Blasiar D."/>
            <person name="Blumenthal T."/>
            <person name="Brent M.R."/>
            <person name="Chen N."/>
            <person name="Chinwalla A."/>
            <person name="Clarke L."/>
            <person name="Clee C."/>
            <person name="Coghlan A."/>
            <person name="Coulson A."/>
            <person name="D'Eustachio P."/>
            <person name="Fitch D.H."/>
            <person name="Fulton L.A."/>
            <person name="Fulton R.E."/>
            <person name="Griffiths-Jones S."/>
            <person name="Harris T.W."/>
            <person name="Hillier L.W."/>
            <person name="Kamath R."/>
            <person name="Kuwabara P.E."/>
            <person name="Mardis E.R."/>
            <person name="Marra M.A."/>
            <person name="Miner T.L."/>
            <person name="Minx P."/>
            <person name="Mullikin J.C."/>
            <person name="Plumb R.W."/>
            <person name="Rogers J."/>
            <person name="Schein J.E."/>
            <person name="Sohrmann M."/>
            <person name="Spieth J."/>
            <person name="Stajich J.E."/>
            <person name="Wei C."/>
            <person name="Willey D."/>
            <person name="Wilson R.K."/>
            <person name="Durbin R."/>
            <person name="Waterston R.H."/>
        </authorList>
    </citation>
    <scope>NUCLEOTIDE SEQUENCE [LARGE SCALE GENOMIC DNA]</scope>
    <source>
        <strain evidence="2 3">AF16</strain>
    </source>
</reference>
<dbReference type="SUPFAM" id="SSF57756">
    <property type="entry name" value="Retrovirus zinc finger-like domains"/>
    <property type="match status" value="1"/>
</dbReference>
<dbReference type="GO" id="GO:0003676">
    <property type="term" value="F:nucleic acid binding"/>
    <property type="evidence" value="ECO:0007669"/>
    <property type="project" value="InterPro"/>
</dbReference>
<gene>
    <name evidence="2 4" type="ORF">CBG02617</name>
    <name evidence="2" type="ORF">CBG_02617</name>
</gene>
<dbReference type="CTD" id="8572411"/>
<dbReference type="RefSeq" id="XP_002630895.1">
    <property type="nucleotide sequence ID" value="XM_002630849.1"/>
</dbReference>
<reference evidence="2 3" key="2">
    <citation type="journal article" date="2011" name="PLoS Genet.">
        <title>Caenorhabditis briggsae recombinant inbred line genotypes reveal inter-strain incompatibility and the evolution of recombination.</title>
        <authorList>
            <person name="Ross J.A."/>
            <person name="Koboldt D.C."/>
            <person name="Staisch J.E."/>
            <person name="Chamberlin H.M."/>
            <person name="Gupta B.P."/>
            <person name="Miller R.D."/>
            <person name="Baird S.E."/>
            <person name="Haag E.S."/>
        </authorList>
    </citation>
    <scope>NUCLEOTIDE SEQUENCE [LARGE SCALE GENOMIC DNA]</scope>
    <source>
        <strain evidence="2 3">AF16</strain>
    </source>
</reference>
<dbReference type="Pfam" id="PF13650">
    <property type="entry name" value="Asp_protease_2"/>
    <property type="match status" value="1"/>
</dbReference>
<feature type="non-terminal residue" evidence="2">
    <location>
        <position position="423"/>
    </location>
</feature>
<dbReference type="EMBL" id="HE601438">
    <property type="protein sequence ID" value="CAP23931.1"/>
    <property type="molecule type" value="Genomic_DNA"/>
</dbReference>
<accession>A8WTW9</accession>
<feature type="domain" description="DUF7083" evidence="1">
    <location>
        <begin position="43"/>
        <end position="125"/>
    </location>
</feature>
<dbReference type="SUPFAM" id="SSF50630">
    <property type="entry name" value="Acid proteases"/>
    <property type="match status" value="1"/>
</dbReference>
<dbReference type="eggNOG" id="KOG0017">
    <property type="taxonomic scope" value="Eukaryota"/>
</dbReference>
<evidence type="ECO:0000313" key="4">
    <source>
        <dbReference type="WormBase" id="CBG02617"/>
    </source>
</evidence>
<evidence type="ECO:0000259" key="1">
    <source>
        <dbReference type="Pfam" id="PF23309"/>
    </source>
</evidence>
<name>A8WTW9_CAEBR</name>
<dbReference type="HOGENOM" id="CLU_712862_0_0_1"/>
<feature type="non-terminal residue" evidence="2">
    <location>
        <position position="1"/>
    </location>
</feature>
<dbReference type="InParanoid" id="A8WTW9"/>
<dbReference type="WormBase" id="CBG02617">
    <property type="protein sequence ID" value="CBP49726"/>
    <property type="gene ID" value="WBGene00025638"/>
</dbReference>
<dbReference type="PANTHER" id="PTHR36943">
    <property type="entry name" value="CCHC-TYPE DOMAIN-CONTAINING PROTEIN"/>
    <property type="match status" value="1"/>
</dbReference>
<protein>
    <submittedName>
        <fullName evidence="2">Protein CBG02617</fullName>
    </submittedName>
</protein>
<dbReference type="KEGG" id="cbr:CBG_02617"/>
<sequence length="423" mass="48851">LDPSNNDVWCEAERGRGRDVPRCRRFGTERAVVVDVDLGITFRKPRAPLETRRTDSFKKWIARHELVFTEDGSELTERERTRLLLSSLDEPSFHRFKDSQRDVDDIYETKFKDTIEALSVIFGSHRSLIIRRQDCLQISRSSGVFEDPLEYTNRIGEAVQNAELSKMTSDDWGVFLFLRGLDKTNDGAAKQFLMQICEEKERKNEEITLSQIHDEWIRFIQLKNQSKVVTATSKHHNVVVSKISQKSYKESVKNEKKNQEKNEKGKIDRNKLFCKKCNRLGHLTQNCFAKTKLKPPTRTQVVEVENLTVGAVNETKRNLRVLVNEKEVEFQLDTGSQITLINRETWIMIGKPKLEAVTNRILCANGSALRDLGQARVSFRLKGFVYVEYVHTHFEDVIVLPPGDIDVRDPVRSYTLTETAGYE</sequence>
<dbReference type="Proteomes" id="UP000008549">
    <property type="component" value="Unassembled WGS sequence"/>
</dbReference>
<keyword evidence="3" id="KW-1185">Reference proteome</keyword>
<proteinExistence type="predicted"/>
<dbReference type="InterPro" id="IPR036875">
    <property type="entry name" value="Znf_CCHC_sf"/>
</dbReference>
<organism evidence="2 3">
    <name type="scientific">Caenorhabditis briggsae</name>
    <dbReference type="NCBI Taxonomy" id="6238"/>
    <lineage>
        <taxon>Eukaryota</taxon>
        <taxon>Metazoa</taxon>
        <taxon>Ecdysozoa</taxon>
        <taxon>Nematoda</taxon>
        <taxon>Chromadorea</taxon>
        <taxon>Rhabditida</taxon>
        <taxon>Rhabditina</taxon>
        <taxon>Rhabditomorpha</taxon>
        <taxon>Rhabditoidea</taxon>
        <taxon>Rhabditidae</taxon>
        <taxon>Peloderinae</taxon>
        <taxon>Caenorhabditis</taxon>
    </lineage>
</organism>
<dbReference type="GeneID" id="8572411"/>
<evidence type="ECO:0000313" key="2">
    <source>
        <dbReference type="EMBL" id="CAP23931.1"/>
    </source>
</evidence>
<dbReference type="InterPro" id="IPR055510">
    <property type="entry name" value="DUF7083"/>
</dbReference>
<evidence type="ECO:0000313" key="3">
    <source>
        <dbReference type="Proteomes" id="UP000008549"/>
    </source>
</evidence>
<dbReference type="OMA" id="KWIARHE"/>
<dbReference type="Pfam" id="PF23309">
    <property type="entry name" value="DUF7083"/>
    <property type="match status" value="1"/>
</dbReference>
<dbReference type="InterPro" id="IPR021109">
    <property type="entry name" value="Peptidase_aspartic_dom_sf"/>
</dbReference>
<dbReference type="PANTHER" id="PTHR36943:SF1">
    <property type="entry name" value="CCHC-TYPE DOMAIN-CONTAINING PROTEIN"/>
    <property type="match status" value="1"/>
</dbReference>
<dbReference type="AlphaFoldDB" id="A8WTW9"/>